<feature type="transmembrane region" description="Helical" evidence="1">
    <location>
        <begin position="136"/>
        <end position="161"/>
    </location>
</feature>
<dbReference type="Proteomes" id="UP000035721">
    <property type="component" value="Unassembled WGS sequence"/>
</dbReference>
<proteinExistence type="predicted"/>
<evidence type="ECO:0000313" key="3">
    <source>
        <dbReference type="Proteomes" id="UP000035721"/>
    </source>
</evidence>
<dbReference type="STRING" id="1194083.BN12_180018"/>
<dbReference type="EMBL" id="CAJB01000090">
    <property type="protein sequence ID" value="CCH77284.1"/>
    <property type="molecule type" value="Genomic_DNA"/>
</dbReference>
<dbReference type="RefSeq" id="WP_048550262.1">
    <property type="nucleotide sequence ID" value="NZ_HF570958.1"/>
</dbReference>
<evidence type="ECO:0000313" key="2">
    <source>
        <dbReference type="EMBL" id="CCH77284.1"/>
    </source>
</evidence>
<comment type="caution">
    <text evidence="2">The sequence shown here is derived from an EMBL/GenBank/DDBJ whole genome shotgun (WGS) entry which is preliminary data.</text>
</comment>
<keyword evidence="1" id="KW-0812">Transmembrane</keyword>
<evidence type="ECO:0000256" key="1">
    <source>
        <dbReference type="SAM" id="Phobius"/>
    </source>
</evidence>
<feature type="transmembrane region" description="Helical" evidence="1">
    <location>
        <begin position="90"/>
        <end position="116"/>
    </location>
</feature>
<feature type="transmembrane region" description="Helical" evidence="1">
    <location>
        <begin position="12"/>
        <end position="34"/>
    </location>
</feature>
<dbReference type="AlphaFoldDB" id="A0A077LZ86"/>
<accession>A0A077LZ86</accession>
<gene>
    <name evidence="2" type="ORF">BN12_180018</name>
</gene>
<feature type="transmembrane region" description="Helical" evidence="1">
    <location>
        <begin position="173"/>
        <end position="203"/>
    </location>
</feature>
<dbReference type="OrthoDB" id="9982759at2"/>
<protein>
    <submittedName>
        <fullName evidence="2">Uncharacterized protein</fullName>
    </submittedName>
</protein>
<keyword evidence="1" id="KW-0472">Membrane</keyword>
<reference evidence="2 3" key="1">
    <citation type="journal article" date="2013" name="ISME J.">
        <title>A metabolic model for members of the genus Tetrasphaera involved in enhanced biological phosphorus removal.</title>
        <authorList>
            <person name="Kristiansen R."/>
            <person name="Nguyen H.T.T."/>
            <person name="Saunders A.M."/>
            <person name="Nielsen J.L."/>
            <person name="Wimmer R."/>
            <person name="Le V.Q."/>
            <person name="McIlroy S.J."/>
            <person name="Petrovski S."/>
            <person name="Seviour R.J."/>
            <person name="Calteau A."/>
            <person name="Nielsen K.L."/>
            <person name="Nielsen P.H."/>
        </authorList>
    </citation>
    <scope>NUCLEOTIDE SEQUENCE [LARGE SCALE GENOMIC DNA]</scope>
    <source>
        <strain evidence="2 3">T1-X7</strain>
    </source>
</reference>
<keyword evidence="3" id="KW-1185">Reference proteome</keyword>
<keyword evidence="1" id="KW-1133">Transmembrane helix</keyword>
<name>A0A077LZ86_9MICO</name>
<organism evidence="2 3">
    <name type="scientific">Nostocoides japonicum T1-X7</name>
    <dbReference type="NCBI Taxonomy" id="1194083"/>
    <lineage>
        <taxon>Bacteria</taxon>
        <taxon>Bacillati</taxon>
        <taxon>Actinomycetota</taxon>
        <taxon>Actinomycetes</taxon>
        <taxon>Micrococcales</taxon>
        <taxon>Intrasporangiaceae</taxon>
        <taxon>Nostocoides</taxon>
    </lineage>
</organism>
<feature type="transmembrane region" description="Helical" evidence="1">
    <location>
        <begin position="54"/>
        <end position="78"/>
    </location>
</feature>
<sequence>MTTSPQPRTLRVAAAGLVLGALLFTVGDLLRRYVVPSGTPSPVDITAAVDRHGTAWLVAGLLSVAASFCLVLGVVGLITTARGRGSRLTIVGGAMVGVGAMASVGHAVAFYAPYALYARAGSSAGELTALDRASEAYPMLVVLIVLFIVGLMLGTIVLFIGLRRARRVPIWSVVAAVVFVASGSTGGVGAGILGVVAALAAFVPAARSLVGPSPRIADVEGVEGVVTPAAG</sequence>